<gene>
    <name evidence="1" type="primary">RvY_10272-1</name>
    <name evidence="1" type="synonym">RvY_10272.1</name>
    <name evidence="1" type="ORF">RvY_10272</name>
</gene>
<reference evidence="1 2" key="1">
    <citation type="journal article" date="2016" name="Nat. Commun.">
        <title>Extremotolerant tardigrade genome and improved radiotolerance of human cultured cells by tardigrade-unique protein.</title>
        <authorList>
            <person name="Hashimoto T."/>
            <person name="Horikawa D.D."/>
            <person name="Saito Y."/>
            <person name="Kuwahara H."/>
            <person name="Kozuka-Hata H."/>
            <person name="Shin-I T."/>
            <person name="Minakuchi Y."/>
            <person name="Ohishi K."/>
            <person name="Motoyama A."/>
            <person name="Aizu T."/>
            <person name="Enomoto A."/>
            <person name="Kondo K."/>
            <person name="Tanaka S."/>
            <person name="Hara Y."/>
            <person name="Koshikawa S."/>
            <person name="Sagara H."/>
            <person name="Miura T."/>
            <person name="Yokobori S."/>
            <person name="Miyagawa K."/>
            <person name="Suzuki Y."/>
            <person name="Kubo T."/>
            <person name="Oyama M."/>
            <person name="Kohara Y."/>
            <person name="Fujiyama A."/>
            <person name="Arakawa K."/>
            <person name="Katayama T."/>
            <person name="Toyoda A."/>
            <person name="Kunieda T."/>
        </authorList>
    </citation>
    <scope>NUCLEOTIDE SEQUENCE [LARGE SCALE GENOMIC DNA]</scope>
    <source>
        <strain evidence="1 2">YOKOZUNA-1</strain>
    </source>
</reference>
<evidence type="ECO:0000313" key="2">
    <source>
        <dbReference type="Proteomes" id="UP000186922"/>
    </source>
</evidence>
<dbReference type="EMBL" id="BDGG01000005">
    <property type="protein sequence ID" value="GAU99240.1"/>
    <property type="molecule type" value="Genomic_DNA"/>
</dbReference>
<name>A0A1D1VEC0_RAMVA</name>
<proteinExistence type="predicted"/>
<protein>
    <submittedName>
        <fullName evidence="1">Uncharacterized protein</fullName>
    </submittedName>
</protein>
<organism evidence="1 2">
    <name type="scientific">Ramazzottius varieornatus</name>
    <name type="common">Water bear</name>
    <name type="synonym">Tardigrade</name>
    <dbReference type="NCBI Taxonomy" id="947166"/>
    <lineage>
        <taxon>Eukaryota</taxon>
        <taxon>Metazoa</taxon>
        <taxon>Ecdysozoa</taxon>
        <taxon>Tardigrada</taxon>
        <taxon>Eutardigrada</taxon>
        <taxon>Parachela</taxon>
        <taxon>Hypsibioidea</taxon>
        <taxon>Ramazzottiidae</taxon>
        <taxon>Ramazzottius</taxon>
    </lineage>
</organism>
<comment type="caution">
    <text evidence="1">The sequence shown here is derived from an EMBL/GenBank/DDBJ whole genome shotgun (WGS) entry which is preliminary data.</text>
</comment>
<sequence length="76" mass="8452">MLSVEKHDATDDIDAEASKSISVMVTMTRKASPAKDTRWTEQQGCCEGGDTALPNVVHMYLVHQKALTLHRNKLQL</sequence>
<accession>A0A1D1VEC0</accession>
<dbReference type="AlphaFoldDB" id="A0A1D1VEC0"/>
<dbReference type="Proteomes" id="UP000186922">
    <property type="component" value="Unassembled WGS sequence"/>
</dbReference>
<keyword evidence="2" id="KW-1185">Reference proteome</keyword>
<evidence type="ECO:0000313" key="1">
    <source>
        <dbReference type="EMBL" id="GAU99240.1"/>
    </source>
</evidence>